<reference evidence="1 2" key="1">
    <citation type="journal article" date="2021" name="Clin. Infect. Dis.">
        <title>Rapid development of cefiderocol resistance in carbapenem-resistant Enterobacter cloacae during therapy is associated with heterogeneous mutations in the catecholate siderophore receptor cira.</title>
        <authorList>
            <person name="Klein S."/>
            <person name="Boutin S."/>
            <person name="Kocer K."/>
            <person name="Fiedler M.O."/>
            <person name="Storzinger D."/>
            <person name="Weigand M.A."/>
            <person name="Tan B."/>
            <person name="Richter D."/>
            <person name="Rupp C."/>
            <person name="Mieth M."/>
            <person name="Mehrabi A."/>
            <person name="Hackert T."/>
            <person name="Zimmermann S."/>
            <person name="Heeg K."/>
            <person name="Nurjadi D."/>
        </authorList>
    </citation>
    <scope>NUCLEOTIDE SEQUENCE [LARGE SCALE GENOMIC DNA]</scope>
    <source>
        <strain evidence="1 2">BK34275</strain>
    </source>
</reference>
<dbReference type="EMBL" id="JAFKCP010000043">
    <property type="protein sequence ID" value="MBU3769773.1"/>
    <property type="molecule type" value="Genomic_DNA"/>
</dbReference>
<protein>
    <submittedName>
        <fullName evidence="1">Uncharacterized protein</fullName>
    </submittedName>
</protein>
<accession>A0ABD4RDP5</accession>
<dbReference type="Proteomes" id="UP000813349">
    <property type="component" value="Unassembled WGS sequence"/>
</dbReference>
<gene>
    <name evidence="1" type="ORF">J0A64_24665</name>
</gene>
<name>A0ABD4RDP5_9ENTR</name>
<dbReference type="RefSeq" id="WP_127341510.1">
    <property type="nucleotide sequence ID" value="NZ_AP022465.1"/>
</dbReference>
<comment type="caution">
    <text evidence="1">The sequence shown here is derived from an EMBL/GenBank/DDBJ whole genome shotgun (WGS) entry which is preliminary data.</text>
</comment>
<evidence type="ECO:0000313" key="2">
    <source>
        <dbReference type="Proteomes" id="UP000813349"/>
    </source>
</evidence>
<organism evidence="1 2">
    <name type="scientific">Enterobacter roggenkampii</name>
    <dbReference type="NCBI Taxonomy" id="1812935"/>
    <lineage>
        <taxon>Bacteria</taxon>
        <taxon>Pseudomonadati</taxon>
        <taxon>Pseudomonadota</taxon>
        <taxon>Gammaproteobacteria</taxon>
        <taxon>Enterobacterales</taxon>
        <taxon>Enterobacteriaceae</taxon>
        <taxon>Enterobacter</taxon>
        <taxon>Enterobacter cloacae complex</taxon>
    </lineage>
</organism>
<proteinExistence type="predicted"/>
<dbReference type="AlphaFoldDB" id="A0ABD4RDP5"/>
<sequence>MDRGQMVKPVTDIVGKGTISERGSVANANFVQSKLELMIHLAPDGQIYSKMTGQPINTVDDLANTVRNGSIKLSQLSVDYVDMNGTEPIKQM</sequence>
<evidence type="ECO:0000313" key="1">
    <source>
        <dbReference type="EMBL" id="MBU3769773.1"/>
    </source>
</evidence>